<dbReference type="PROSITE" id="PS51831">
    <property type="entry name" value="HD"/>
    <property type="match status" value="1"/>
</dbReference>
<dbReference type="PROSITE" id="PS51880">
    <property type="entry name" value="TGS"/>
    <property type="match status" value="1"/>
</dbReference>
<dbReference type="EC" id="2.7.6.5" evidence="2"/>
<protein>
    <recommendedName>
        <fullName evidence="2">GTP diphosphokinase</fullName>
        <ecNumber evidence="2">2.7.6.5</ecNumber>
    </recommendedName>
</protein>
<evidence type="ECO:0000256" key="4">
    <source>
        <dbReference type="RuleBase" id="RU003847"/>
    </source>
</evidence>
<dbReference type="FunFam" id="1.10.3210.10:FF:000001">
    <property type="entry name" value="GTP pyrophosphokinase RelA"/>
    <property type="match status" value="1"/>
</dbReference>
<dbReference type="Gene3D" id="1.10.3210.10">
    <property type="entry name" value="Hypothetical protein af1432"/>
    <property type="match status" value="1"/>
</dbReference>
<evidence type="ECO:0000256" key="1">
    <source>
        <dbReference type="ARBA" id="ARBA00004976"/>
    </source>
</evidence>
<feature type="domain" description="HD" evidence="6">
    <location>
        <begin position="47"/>
        <end position="146"/>
    </location>
</feature>
<dbReference type="SMART" id="SM00471">
    <property type="entry name" value="HDc"/>
    <property type="match status" value="1"/>
</dbReference>
<dbReference type="PANTHER" id="PTHR21262:SF31">
    <property type="entry name" value="GTP PYROPHOSPHOKINASE"/>
    <property type="match status" value="1"/>
</dbReference>
<comment type="function">
    <text evidence="4">In eubacteria ppGpp (guanosine 3'-diphosphate 5'-diphosphate) is a mediator of the stringent response that coordinates a variety of cellular activities in response to changes in nutritional abundance.</text>
</comment>
<dbReference type="PANTHER" id="PTHR21262">
    <property type="entry name" value="GUANOSINE-3',5'-BIS DIPHOSPHATE 3'-PYROPHOSPHOHYDROLASE"/>
    <property type="match status" value="1"/>
</dbReference>
<dbReference type="CDD" id="cd01668">
    <property type="entry name" value="TGS_RSH"/>
    <property type="match status" value="1"/>
</dbReference>
<feature type="domain" description="ACT" evidence="5">
    <location>
        <begin position="646"/>
        <end position="720"/>
    </location>
</feature>
<comment type="similarity">
    <text evidence="4">Belongs to the relA/spoT family.</text>
</comment>
<dbReference type="Pfam" id="PF02824">
    <property type="entry name" value="TGS"/>
    <property type="match status" value="1"/>
</dbReference>
<accession>A0AAW9MYM2</accession>
<dbReference type="SUPFAM" id="SSF81301">
    <property type="entry name" value="Nucleotidyltransferase"/>
    <property type="match status" value="1"/>
</dbReference>
<dbReference type="SUPFAM" id="SSF109604">
    <property type="entry name" value="HD-domain/PDEase-like"/>
    <property type="match status" value="1"/>
</dbReference>
<dbReference type="InterPro" id="IPR045865">
    <property type="entry name" value="ACT-like_dom_sf"/>
</dbReference>
<dbReference type="Gene3D" id="3.30.70.260">
    <property type="match status" value="1"/>
</dbReference>
<dbReference type="CDD" id="cd04876">
    <property type="entry name" value="ACT_RelA-SpoT"/>
    <property type="match status" value="1"/>
</dbReference>
<evidence type="ECO:0000256" key="2">
    <source>
        <dbReference type="ARBA" id="ARBA00013251"/>
    </source>
</evidence>
<dbReference type="InterPro" id="IPR045600">
    <property type="entry name" value="RelA/SpoT_AH_RIS"/>
</dbReference>
<gene>
    <name evidence="8" type="ORF">VLK81_06895</name>
</gene>
<evidence type="ECO:0000256" key="3">
    <source>
        <dbReference type="ARBA" id="ARBA00048244"/>
    </source>
</evidence>
<dbReference type="InterPro" id="IPR006674">
    <property type="entry name" value="HD_domain"/>
</dbReference>
<dbReference type="InterPro" id="IPR012676">
    <property type="entry name" value="TGS-like"/>
</dbReference>
<dbReference type="InterPro" id="IPR007685">
    <property type="entry name" value="RelA_SpoT"/>
</dbReference>
<keyword evidence="8" id="KW-0808">Transferase</keyword>
<feature type="domain" description="TGS" evidence="7">
    <location>
        <begin position="387"/>
        <end position="448"/>
    </location>
</feature>
<dbReference type="InterPro" id="IPR043519">
    <property type="entry name" value="NT_sf"/>
</dbReference>
<proteinExistence type="inferred from homology"/>
<dbReference type="SMART" id="SM00954">
    <property type="entry name" value="RelA_SpoT"/>
    <property type="match status" value="1"/>
</dbReference>
<dbReference type="RefSeq" id="WP_324619906.1">
    <property type="nucleotide sequence ID" value="NZ_JAYKOT010000003.1"/>
</dbReference>
<evidence type="ECO:0000259" key="5">
    <source>
        <dbReference type="PROSITE" id="PS51671"/>
    </source>
</evidence>
<dbReference type="InterPro" id="IPR004095">
    <property type="entry name" value="TGS"/>
</dbReference>
<dbReference type="FunFam" id="3.30.460.10:FF:000001">
    <property type="entry name" value="GTP pyrophosphokinase RelA"/>
    <property type="match status" value="1"/>
</dbReference>
<evidence type="ECO:0000259" key="6">
    <source>
        <dbReference type="PROSITE" id="PS51831"/>
    </source>
</evidence>
<name>A0AAW9MYM2_9FIRM</name>
<dbReference type="GO" id="GO:0005886">
    <property type="term" value="C:plasma membrane"/>
    <property type="evidence" value="ECO:0007669"/>
    <property type="project" value="TreeGrafter"/>
</dbReference>
<dbReference type="SUPFAM" id="SSF81271">
    <property type="entry name" value="TGS-like"/>
    <property type="match status" value="1"/>
</dbReference>
<dbReference type="GO" id="GO:0008728">
    <property type="term" value="F:GTP diphosphokinase activity"/>
    <property type="evidence" value="ECO:0007669"/>
    <property type="project" value="UniProtKB-EC"/>
</dbReference>
<dbReference type="InterPro" id="IPR002912">
    <property type="entry name" value="ACT_dom"/>
</dbReference>
<dbReference type="Pfam" id="PF13291">
    <property type="entry name" value="ACT_4"/>
    <property type="match status" value="1"/>
</dbReference>
<keyword evidence="9" id="KW-1185">Reference proteome</keyword>
<dbReference type="InterPro" id="IPR004811">
    <property type="entry name" value="RelA/Spo_fam"/>
</dbReference>
<dbReference type="InterPro" id="IPR033655">
    <property type="entry name" value="TGS_RelA/SpoT"/>
</dbReference>
<dbReference type="GO" id="GO:0015969">
    <property type="term" value="P:guanosine tetraphosphate metabolic process"/>
    <property type="evidence" value="ECO:0007669"/>
    <property type="project" value="InterPro"/>
</dbReference>
<comment type="caution">
    <text evidence="8">The sequence shown here is derived from an EMBL/GenBank/DDBJ whole genome shotgun (WGS) entry which is preliminary data.</text>
</comment>
<reference evidence="8 9" key="1">
    <citation type="submission" date="2024-01" db="EMBL/GenBank/DDBJ databases">
        <title>Complete genome sequence of Citroniella saccharovorans strain M6.X9, isolated from human fecal sample.</title>
        <authorList>
            <person name="Cheng G."/>
            <person name="Westerholm M."/>
            <person name="Schnurer A."/>
        </authorList>
    </citation>
    <scope>NUCLEOTIDE SEQUENCE [LARGE SCALE GENOMIC DNA]</scope>
    <source>
        <strain evidence="8 9">DSM 29873</strain>
    </source>
</reference>
<dbReference type="CDD" id="cd05399">
    <property type="entry name" value="NT_Rel-Spo_like"/>
    <property type="match status" value="1"/>
</dbReference>
<dbReference type="EMBL" id="JAYKOT010000003">
    <property type="protein sequence ID" value="MEB3429737.1"/>
    <property type="molecule type" value="Genomic_DNA"/>
</dbReference>
<dbReference type="InterPro" id="IPR003607">
    <property type="entry name" value="HD/PDEase_dom"/>
</dbReference>
<evidence type="ECO:0000313" key="8">
    <source>
        <dbReference type="EMBL" id="MEB3429737.1"/>
    </source>
</evidence>
<dbReference type="AlphaFoldDB" id="A0AAW9MYM2"/>
<evidence type="ECO:0000259" key="7">
    <source>
        <dbReference type="PROSITE" id="PS51880"/>
    </source>
</evidence>
<dbReference type="NCBIfam" id="TIGR00691">
    <property type="entry name" value="spoT_relA"/>
    <property type="match status" value="1"/>
</dbReference>
<dbReference type="Pfam" id="PF19296">
    <property type="entry name" value="RelA_AH_RIS"/>
    <property type="match status" value="1"/>
</dbReference>
<dbReference type="Pfam" id="PF04607">
    <property type="entry name" value="RelA_SpoT"/>
    <property type="match status" value="1"/>
</dbReference>
<dbReference type="FunFam" id="3.10.20.30:FF:000002">
    <property type="entry name" value="GTP pyrophosphokinase (RelA/SpoT)"/>
    <property type="match status" value="1"/>
</dbReference>
<dbReference type="SUPFAM" id="SSF55021">
    <property type="entry name" value="ACT-like"/>
    <property type="match status" value="1"/>
</dbReference>
<dbReference type="CDD" id="cd00077">
    <property type="entry name" value="HDc"/>
    <property type="match status" value="1"/>
</dbReference>
<organism evidence="8 9">
    <name type="scientific">Citroniella saccharovorans</name>
    <dbReference type="NCBI Taxonomy" id="2053367"/>
    <lineage>
        <taxon>Bacteria</taxon>
        <taxon>Bacillati</taxon>
        <taxon>Bacillota</taxon>
        <taxon>Tissierellia</taxon>
        <taxon>Tissierellales</taxon>
        <taxon>Peptoniphilaceae</taxon>
        <taxon>Citroniella</taxon>
    </lineage>
</organism>
<comment type="pathway">
    <text evidence="1">Purine metabolism; ppGpp biosynthesis; ppGpp from GTP: step 1/2.</text>
</comment>
<dbReference type="InterPro" id="IPR012675">
    <property type="entry name" value="Beta-grasp_dom_sf"/>
</dbReference>
<dbReference type="Pfam" id="PF13328">
    <property type="entry name" value="HD_4"/>
    <property type="match status" value="1"/>
</dbReference>
<dbReference type="PROSITE" id="PS51671">
    <property type="entry name" value="ACT"/>
    <property type="match status" value="1"/>
</dbReference>
<dbReference type="Proteomes" id="UP001357733">
    <property type="component" value="Unassembled WGS sequence"/>
</dbReference>
<comment type="catalytic activity">
    <reaction evidence="3">
        <text>GTP + ATP = guanosine 3'-diphosphate 5'-triphosphate + AMP</text>
        <dbReference type="Rhea" id="RHEA:22088"/>
        <dbReference type="ChEBI" id="CHEBI:30616"/>
        <dbReference type="ChEBI" id="CHEBI:37565"/>
        <dbReference type="ChEBI" id="CHEBI:142410"/>
        <dbReference type="ChEBI" id="CHEBI:456215"/>
        <dbReference type="EC" id="2.7.6.5"/>
    </reaction>
</comment>
<dbReference type="Gene3D" id="3.10.20.30">
    <property type="match status" value="1"/>
</dbReference>
<evidence type="ECO:0000313" key="9">
    <source>
        <dbReference type="Proteomes" id="UP001357733"/>
    </source>
</evidence>
<sequence>MDNISLEYMYEKMDENKIAYDPKQIEKCYLFTKKAHEGQKRNSGEEYFIHPVHVALLLIDLNMDDTTIMAGMMHDVIEDTEYTYDDIKELFSEEVANLVDGVTKLKNLNYKTKQESQAENIRKMVMAMANDIRVIIIKLCDRLHNMRTLEYMTKAKQFRIATETIEIYAPLAHRLGISTIKWELEDLSLRYLEPETYYDLAKKIQKKREDREEDINKIINILHENLDQMNIKCEISGRPKSIYSIYNKIKNGGKTFEQIYDLTAVRVIVETVRDCYNVLGVVHSLWKPIQGRFKDYIAMPKANMYQSLHTTVVALEGEIFEVQIRTFEMHKTAEYGIAAHWKYKENKSKSSNFDEKLQWLRLLMDWQKDLSDSTEFMETLKGDFFSDEVYIFSPKGDVIGLPQGSTPVDFAYRVHTAVGNKCVGAKVDGRIVPLSTKLKNGNIVEILTSPNSTGPSKDWLKFVKSPQAKNKIKQWFRKSQRDEDLIKGRDMLEKEAEKRGYDYNQILKKEWLEDISKKLSFNSLEDMYASVGYGTTLISQIMPKLKEKYKEYYKPDDISLKDLEAIESTSNKKSTMGLIFDGIDNIEVKLAKCCNPVPGDEIVGYVTRGRGVSVHRADCPNMKGVNPGRFLEVAWDDTKDIKYNVHLHILAYDKMGYLANISKIIGDMGMNISTLSAKINKDHTFLIDLLLEVKEKGQLDILFKKIMEIDGSIKVYRVKSS</sequence>
<dbReference type="Gene3D" id="3.30.460.10">
    <property type="entry name" value="Beta Polymerase, domain 2"/>
    <property type="match status" value="1"/>
</dbReference>